<proteinExistence type="predicted"/>
<evidence type="ECO:0000313" key="4">
    <source>
        <dbReference type="Proteomes" id="UP000218811"/>
    </source>
</evidence>
<keyword evidence="4" id="KW-1185">Reference proteome</keyword>
<evidence type="ECO:0000313" key="3">
    <source>
        <dbReference type="EMBL" id="PCH40770.1"/>
    </source>
</evidence>
<reference evidence="3 4" key="1">
    <citation type="journal article" date="2012" name="Science">
        <title>The Paleozoic origin of enzymatic lignin decomposition reconstructed from 31 fungal genomes.</title>
        <authorList>
            <person name="Floudas D."/>
            <person name="Binder M."/>
            <person name="Riley R."/>
            <person name="Barry K."/>
            <person name="Blanchette R.A."/>
            <person name="Henrissat B."/>
            <person name="Martinez A.T."/>
            <person name="Otillar R."/>
            <person name="Spatafora J.W."/>
            <person name="Yadav J.S."/>
            <person name="Aerts A."/>
            <person name="Benoit I."/>
            <person name="Boyd A."/>
            <person name="Carlson A."/>
            <person name="Copeland A."/>
            <person name="Coutinho P.M."/>
            <person name="de Vries R.P."/>
            <person name="Ferreira P."/>
            <person name="Findley K."/>
            <person name="Foster B."/>
            <person name="Gaskell J."/>
            <person name="Glotzer D."/>
            <person name="Gorecki P."/>
            <person name="Heitman J."/>
            <person name="Hesse C."/>
            <person name="Hori C."/>
            <person name="Igarashi K."/>
            <person name="Jurgens J.A."/>
            <person name="Kallen N."/>
            <person name="Kersten P."/>
            <person name="Kohler A."/>
            <person name="Kuees U."/>
            <person name="Kumar T.K.A."/>
            <person name="Kuo A."/>
            <person name="LaButti K."/>
            <person name="Larrondo L.F."/>
            <person name="Lindquist E."/>
            <person name="Ling A."/>
            <person name="Lombard V."/>
            <person name="Lucas S."/>
            <person name="Lundell T."/>
            <person name="Martin R."/>
            <person name="McLaughlin D.J."/>
            <person name="Morgenstern I."/>
            <person name="Morin E."/>
            <person name="Murat C."/>
            <person name="Nagy L.G."/>
            <person name="Nolan M."/>
            <person name="Ohm R.A."/>
            <person name="Patyshakuliyeva A."/>
            <person name="Rokas A."/>
            <person name="Ruiz-Duenas F.J."/>
            <person name="Sabat G."/>
            <person name="Salamov A."/>
            <person name="Samejima M."/>
            <person name="Schmutz J."/>
            <person name="Slot J.C."/>
            <person name="St John F."/>
            <person name="Stenlid J."/>
            <person name="Sun H."/>
            <person name="Sun S."/>
            <person name="Syed K."/>
            <person name="Tsang A."/>
            <person name="Wiebenga A."/>
            <person name="Young D."/>
            <person name="Pisabarro A."/>
            <person name="Eastwood D.C."/>
            <person name="Martin F."/>
            <person name="Cullen D."/>
            <person name="Grigoriev I.V."/>
            <person name="Hibbett D.S."/>
        </authorList>
    </citation>
    <scope>NUCLEOTIDE SEQUENCE [LARGE SCALE GENOMIC DNA]</scope>
    <source>
        <strain evidence="3 4">MD-104</strain>
    </source>
</reference>
<dbReference type="OrthoDB" id="3259540at2759"/>
<keyword evidence="2" id="KW-0812">Transmembrane</keyword>
<keyword evidence="2" id="KW-0472">Membrane</keyword>
<dbReference type="OMA" id="YREFATE"/>
<feature type="transmembrane region" description="Helical" evidence="2">
    <location>
        <begin position="96"/>
        <end position="113"/>
    </location>
</feature>
<protein>
    <submittedName>
        <fullName evidence="3">Uncharacterized protein</fullName>
    </submittedName>
</protein>
<evidence type="ECO:0000256" key="1">
    <source>
        <dbReference type="SAM" id="MobiDB-lite"/>
    </source>
</evidence>
<keyword evidence="2" id="KW-1133">Transmembrane helix</keyword>
<feature type="region of interest" description="Disordered" evidence="1">
    <location>
        <begin position="1"/>
        <end position="64"/>
    </location>
</feature>
<sequence>MAAHNVSSSSESQSKPSSPPPAYTEIDPALQAPSSSRMNLPSADIPPTSPAAFPAHPGYGPTPIAQQTQLLPYYDPRSPHAIAEANARARWRFTSAFVWALALLMLASFVTGYEVQLRAHGTRVGGWWASE</sequence>
<gene>
    <name evidence="3" type="ORF">WOLCODRAFT_117647</name>
</gene>
<dbReference type="Proteomes" id="UP000218811">
    <property type="component" value="Unassembled WGS sequence"/>
</dbReference>
<dbReference type="AlphaFoldDB" id="A0A2H3JEX2"/>
<feature type="compositionally biased region" description="Low complexity" evidence="1">
    <location>
        <begin position="7"/>
        <end position="16"/>
    </location>
</feature>
<name>A0A2H3JEX2_WOLCO</name>
<evidence type="ECO:0000256" key="2">
    <source>
        <dbReference type="SAM" id="Phobius"/>
    </source>
</evidence>
<accession>A0A2H3JEX2</accession>
<dbReference type="EMBL" id="KB468113">
    <property type="protein sequence ID" value="PCH40770.1"/>
    <property type="molecule type" value="Genomic_DNA"/>
</dbReference>
<organism evidence="3 4">
    <name type="scientific">Wolfiporia cocos (strain MD-104)</name>
    <name type="common">Brown rot fungus</name>
    <dbReference type="NCBI Taxonomy" id="742152"/>
    <lineage>
        <taxon>Eukaryota</taxon>
        <taxon>Fungi</taxon>
        <taxon>Dikarya</taxon>
        <taxon>Basidiomycota</taxon>
        <taxon>Agaricomycotina</taxon>
        <taxon>Agaricomycetes</taxon>
        <taxon>Polyporales</taxon>
        <taxon>Phaeolaceae</taxon>
        <taxon>Wolfiporia</taxon>
    </lineage>
</organism>